<protein>
    <submittedName>
        <fullName evidence="2">Uncharacterized protein</fullName>
    </submittedName>
</protein>
<dbReference type="Proteomes" id="UP000837857">
    <property type="component" value="Unassembled WGS sequence"/>
</dbReference>
<dbReference type="EMBL" id="CAKOGK010000058">
    <property type="protein sequence ID" value="CAH2079434.1"/>
    <property type="molecule type" value="Genomic_DNA"/>
</dbReference>
<gene>
    <name evidence="2" type="ORF">IPOD504_LOCUS17711</name>
</gene>
<accession>A0ABN8J860</accession>
<feature type="non-terminal residue" evidence="2">
    <location>
        <position position="1"/>
    </location>
</feature>
<organism evidence="2 3">
    <name type="scientific">Iphiclides podalirius</name>
    <name type="common">scarce swallowtail</name>
    <dbReference type="NCBI Taxonomy" id="110791"/>
    <lineage>
        <taxon>Eukaryota</taxon>
        <taxon>Metazoa</taxon>
        <taxon>Ecdysozoa</taxon>
        <taxon>Arthropoda</taxon>
        <taxon>Hexapoda</taxon>
        <taxon>Insecta</taxon>
        <taxon>Pterygota</taxon>
        <taxon>Neoptera</taxon>
        <taxon>Endopterygota</taxon>
        <taxon>Lepidoptera</taxon>
        <taxon>Glossata</taxon>
        <taxon>Ditrysia</taxon>
        <taxon>Papilionoidea</taxon>
        <taxon>Papilionidae</taxon>
        <taxon>Papilioninae</taxon>
        <taxon>Iphiclides</taxon>
    </lineage>
</organism>
<evidence type="ECO:0000256" key="1">
    <source>
        <dbReference type="SAM" id="MobiDB-lite"/>
    </source>
</evidence>
<sequence>NKNAAKKPKVHQTTQKSPMNYVSNEQSTKIKRKPVRAPTSAAVTITLREGSTAIYGSIMKDAKAKIRVEELGIEYYPTKACHYRGNPNGDWRN</sequence>
<feature type="region of interest" description="Disordered" evidence="1">
    <location>
        <begin position="1"/>
        <end position="35"/>
    </location>
</feature>
<reference evidence="2" key="1">
    <citation type="submission" date="2022-03" db="EMBL/GenBank/DDBJ databases">
        <authorList>
            <person name="Martin H S."/>
        </authorList>
    </citation>
    <scope>NUCLEOTIDE SEQUENCE [LARGE SCALE GENOMIC DNA]</scope>
</reference>
<keyword evidence="3" id="KW-1185">Reference proteome</keyword>
<evidence type="ECO:0000313" key="3">
    <source>
        <dbReference type="Proteomes" id="UP000837857"/>
    </source>
</evidence>
<proteinExistence type="predicted"/>
<feature type="compositionally biased region" description="Polar residues" evidence="1">
    <location>
        <begin position="11"/>
        <end position="27"/>
    </location>
</feature>
<comment type="caution">
    <text evidence="2">The sequence shown here is derived from an EMBL/GenBank/DDBJ whole genome shotgun (WGS) entry which is preliminary data.</text>
</comment>
<evidence type="ECO:0000313" key="2">
    <source>
        <dbReference type="EMBL" id="CAH2079434.1"/>
    </source>
</evidence>
<name>A0ABN8J860_9NEOP</name>
<feature type="compositionally biased region" description="Basic residues" evidence="1">
    <location>
        <begin position="1"/>
        <end position="10"/>
    </location>
</feature>
<feature type="non-terminal residue" evidence="2">
    <location>
        <position position="93"/>
    </location>
</feature>